<sequence>MNLEVRMSSCLLQPVKTEKQIFENSMPEDDPNCNSDVIKEDFKQEDFSKPRWGPNHAGAKELAGLYTRGE</sequence>
<protein>
    <submittedName>
        <fullName evidence="2">Uncharacterized protein</fullName>
    </submittedName>
</protein>
<evidence type="ECO:0000313" key="3">
    <source>
        <dbReference type="Proteomes" id="UP000054359"/>
    </source>
</evidence>
<feature type="region of interest" description="Disordered" evidence="1">
    <location>
        <begin position="46"/>
        <end position="70"/>
    </location>
</feature>
<dbReference type="STRING" id="407821.A0A087TB41"/>
<evidence type="ECO:0000256" key="1">
    <source>
        <dbReference type="SAM" id="MobiDB-lite"/>
    </source>
</evidence>
<dbReference type="OMA" id="RMCSHGA"/>
<name>A0A087TB41_STEMI</name>
<dbReference type="OrthoDB" id="6407820at2759"/>
<accession>A0A087TB41</accession>
<gene>
    <name evidence="2" type="ORF">X975_16230</name>
</gene>
<keyword evidence="3" id="KW-1185">Reference proteome</keyword>
<dbReference type="Proteomes" id="UP000054359">
    <property type="component" value="Unassembled WGS sequence"/>
</dbReference>
<dbReference type="EMBL" id="KK114395">
    <property type="protein sequence ID" value="KFM62330.1"/>
    <property type="molecule type" value="Genomic_DNA"/>
</dbReference>
<proteinExistence type="predicted"/>
<feature type="non-terminal residue" evidence="2">
    <location>
        <position position="70"/>
    </location>
</feature>
<evidence type="ECO:0000313" key="2">
    <source>
        <dbReference type="EMBL" id="KFM62330.1"/>
    </source>
</evidence>
<dbReference type="AlphaFoldDB" id="A0A087TB41"/>
<organism evidence="2 3">
    <name type="scientific">Stegodyphus mimosarum</name>
    <name type="common">African social velvet spider</name>
    <dbReference type="NCBI Taxonomy" id="407821"/>
    <lineage>
        <taxon>Eukaryota</taxon>
        <taxon>Metazoa</taxon>
        <taxon>Ecdysozoa</taxon>
        <taxon>Arthropoda</taxon>
        <taxon>Chelicerata</taxon>
        <taxon>Arachnida</taxon>
        <taxon>Araneae</taxon>
        <taxon>Araneomorphae</taxon>
        <taxon>Entelegynae</taxon>
        <taxon>Eresoidea</taxon>
        <taxon>Eresidae</taxon>
        <taxon>Stegodyphus</taxon>
    </lineage>
</organism>
<reference evidence="2 3" key="1">
    <citation type="submission" date="2013-11" db="EMBL/GenBank/DDBJ databases">
        <title>Genome sequencing of Stegodyphus mimosarum.</title>
        <authorList>
            <person name="Bechsgaard J."/>
        </authorList>
    </citation>
    <scope>NUCLEOTIDE SEQUENCE [LARGE SCALE GENOMIC DNA]</scope>
</reference>